<evidence type="ECO:0000259" key="2">
    <source>
        <dbReference type="Pfam" id="PF00855"/>
    </source>
</evidence>
<feature type="region of interest" description="Disordered" evidence="1">
    <location>
        <begin position="225"/>
        <end position="303"/>
    </location>
</feature>
<feature type="region of interest" description="Disordered" evidence="1">
    <location>
        <begin position="1"/>
        <end position="28"/>
    </location>
</feature>
<evidence type="ECO:0000256" key="1">
    <source>
        <dbReference type="SAM" id="MobiDB-lite"/>
    </source>
</evidence>
<dbReference type="EMBL" id="JASJQH010007260">
    <property type="protein sequence ID" value="KAK9711724.1"/>
    <property type="molecule type" value="Genomic_DNA"/>
</dbReference>
<protein>
    <recommendedName>
        <fullName evidence="2">PWWP domain-containing protein</fullName>
    </recommendedName>
</protein>
<feature type="compositionally biased region" description="Basic and acidic residues" evidence="1">
    <location>
        <begin position="225"/>
        <end position="234"/>
    </location>
</feature>
<feature type="domain" description="PWWP" evidence="2">
    <location>
        <begin position="57"/>
        <end position="110"/>
    </location>
</feature>
<dbReference type="Gene3D" id="2.30.30.140">
    <property type="match status" value="1"/>
</dbReference>
<accession>A0ABR2VZT4</accession>
<dbReference type="SUPFAM" id="SSF63748">
    <property type="entry name" value="Tudor/PWWP/MBT"/>
    <property type="match status" value="1"/>
</dbReference>
<feature type="compositionally biased region" description="Polar residues" evidence="1">
    <location>
        <begin position="237"/>
        <end position="248"/>
    </location>
</feature>
<sequence length="303" mass="33911">MTFISRPRKSSLSSSHDNSKKNSGCDFDSGVIHSQKRAFSKRKVVFVDPDDPNAPYWWPAMIVPEREIEAFKQTMENDIQEPKKGEHLVCYFEDGSFSIVPETEVVPFSPVLPPYTNYIRGGADGFLNDKAVMLATLYWETGIVPPTFTWVRDEERYTNASVLPLAELPTTSDQFPAINTTAKSPSFKKFTGIKGETFETRTNFIDSTPFLEDSLTISRNELGKRDNQGKKEKITQCGKNKSLSPFTPKNHKISTTKNGSTGAPKSVKPWNNHDRNLPNVLVTPSTTSSHTSFSDMISPLGYV</sequence>
<name>A0ABR2VZT4_9FUNG</name>
<organism evidence="3 4">
    <name type="scientific">Basidiobolus ranarum</name>
    <dbReference type="NCBI Taxonomy" id="34480"/>
    <lineage>
        <taxon>Eukaryota</taxon>
        <taxon>Fungi</taxon>
        <taxon>Fungi incertae sedis</taxon>
        <taxon>Zoopagomycota</taxon>
        <taxon>Entomophthoromycotina</taxon>
        <taxon>Basidiobolomycetes</taxon>
        <taxon>Basidiobolales</taxon>
        <taxon>Basidiobolaceae</taxon>
        <taxon>Basidiobolus</taxon>
    </lineage>
</organism>
<comment type="caution">
    <text evidence="3">The sequence shown here is derived from an EMBL/GenBank/DDBJ whole genome shotgun (WGS) entry which is preliminary data.</text>
</comment>
<dbReference type="Proteomes" id="UP001479436">
    <property type="component" value="Unassembled WGS sequence"/>
</dbReference>
<reference evidence="3 4" key="1">
    <citation type="submission" date="2023-04" db="EMBL/GenBank/DDBJ databases">
        <title>Genome of Basidiobolus ranarum AG-B5.</title>
        <authorList>
            <person name="Stajich J.E."/>
            <person name="Carter-House D."/>
            <person name="Gryganskyi A."/>
        </authorList>
    </citation>
    <scope>NUCLEOTIDE SEQUENCE [LARGE SCALE GENOMIC DNA]</scope>
    <source>
        <strain evidence="3 4">AG-B5</strain>
    </source>
</reference>
<dbReference type="Pfam" id="PF00855">
    <property type="entry name" value="PWWP"/>
    <property type="match status" value="1"/>
</dbReference>
<dbReference type="CDD" id="cd05162">
    <property type="entry name" value="PWWP"/>
    <property type="match status" value="1"/>
</dbReference>
<dbReference type="InterPro" id="IPR000313">
    <property type="entry name" value="PWWP_dom"/>
</dbReference>
<feature type="compositionally biased region" description="Low complexity" evidence="1">
    <location>
        <begin position="283"/>
        <end position="294"/>
    </location>
</feature>
<evidence type="ECO:0000313" key="3">
    <source>
        <dbReference type="EMBL" id="KAK9711724.1"/>
    </source>
</evidence>
<proteinExistence type="predicted"/>
<gene>
    <name evidence="3" type="ORF">K7432_007623</name>
</gene>
<keyword evidence="4" id="KW-1185">Reference proteome</keyword>
<evidence type="ECO:0000313" key="4">
    <source>
        <dbReference type="Proteomes" id="UP001479436"/>
    </source>
</evidence>